<feature type="domain" description="Cystatin" evidence="2">
    <location>
        <begin position="8"/>
        <end position="95"/>
    </location>
</feature>
<dbReference type="EMBL" id="JAPXFL010000039">
    <property type="protein sequence ID" value="KAK9496921.1"/>
    <property type="molecule type" value="Genomic_DNA"/>
</dbReference>
<dbReference type="Pfam" id="PF00031">
    <property type="entry name" value="Cystatin"/>
    <property type="match status" value="1"/>
</dbReference>
<evidence type="ECO:0000313" key="3">
    <source>
        <dbReference type="EMBL" id="KAK9496921.1"/>
    </source>
</evidence>
<organism evidence="3 4">
    <name type="scientific">Rhynocoris fuscipes</name>
    <dbReference type="NCBI Taxonomy" id="488301"/>
    <lineage>
        <taxon>Eukaryota</taxon>
        <taxon>Metazoa</taxon>
        <taxon>Ecdysozoa</taxon>
        <taxon>Arthropoda</taxon>
        <taxon>Hexapoda</taxon>
        <taxon>Insecta</taxon>
        <taxon>Pterygota</taxon>
        <taxon>Neoptera</taxon>
        <taxon>Paraneoptera</taxon>
        <taxon>Hemiptera</taxon>
        <taxon>Heteroptera</taxon>
        <taxon>Panheteroptera</taxon>
        <taxon>Cimicomorpha</taxon>
        <taxon>Reduviidae</taxon>
        <taxon>Harpactorinae</taxon>
        <taxon>Harpactorini</taxon>
        <taxon>Rhynocoris</taxon>
    </lineage>
</organism>
<comment type="similarity">
    <text evidence="1">Belongs to the cystatin family.</text>
</comment>
<dbReference type="Proteomes" id="UP001461498">
    <property type="component" value="Unassembled WGS sequence"/>
</dbReference>
<keyword evidence="4" id="KW-1185">Reference proteome</keyword>
<dbReference type="CDD" id="cd00042">
    <property type="entry name" value="CY"/>
    <property type="match status" value="1"/>
</dbReference>
<proteinExistence type="inferred from homology"/>
<dbReference type="InterPro" id="IPR046350">
    <property type="entry name" value="Cystatin_sf"/>
</dbReference>
<evidence type="ECO:0000313" key="4">
    <source>
        <dbReference type="Proteomes" id="UP001461498"/>
    </source>
</evidence>
<accession>A0AAW1CFN5</accession>
<name>A0AAW1CFN5_9HEMI</name>
<dbReference type="InterPro" id="IPR018073">
    <property type="entry name" value="Prot_inh_cystat_CS"/>
</dbReference>
<comment type="caution">
    <text evidence="3">The sequence shown here is derived from an EMBL/GenBank/DDBJ whole genome shotgun (WGS) entry which is preliminary data.</text>
</comment>
<evidence type="ECO:0000259" key="2">
    <source>
        <dbReference type="SMART" id="SM00043"/>
    </source>
</evidence>
<dbReference type="InterPro" id="IPR000010">
    <property type="entry name" value="Cystatin_dom"/>
</dbReference>
<dbReference type="PROSITE" id="PS00287">
    <property type="entry name" value="CYSTATIN"/>
    <property type="match status" value="1"/>
</dbReference>
<dbReference type="GO" id="GO:0004869">
    <property type="term" value="F:cysteine-type endopeptidase inhibitor activity"/>
    <property type="evidence" value="ECO:0007669"/>
    <property type="project" value="InterPro"/>
</dbReference>
<reference evidence="3 4" key="1">
    <citation type="submission" date="2022-12" db="EMBL/GenBank/DDBJ databases">
        <title>Chromosome-level genome assembly of true bugs.</title>
        <authorList>
            <person name="Ma L."/>
            <person name="Li H."/>
        </authorList>
    </citation>
    <scope>NUCLEOTIDE SEQUENCE [LARGE SCALE GENOMIC DNA]</scope>
    <source>
        <strain evidence="3">Lab_2022b</strain>
    </source>
</reference>
<protein>
    <recommendedName>
        <fullName evidence="2">Cystatin domain-containing protein</fullName>
    </recommendedName>
</protein>
<sequence>MAESRPKNLIGAPKAASLDDAEIKEHISKVLSMQNTDAELVRIVSAKKQVVAGTKYIIEFEAKRANSDEVTLYSTSYLIQPWISKDLQILEFKIHS</sequence>
<evidence type="ECO:0000256" key="1">
    <source>
        <dbReference type="ARBA" id="ARBA00009403"/>
    </source>
</evidence>
<gene>
    <name evidence="3" type="ORF">O3M35_012872</name>
</gene>
<dbReference type="Gene3D" id="3.10.450.10">
    <property type="match status" value="1"/>
</dbReference>
<dbReference type="SMART" id="SM00043">
    <property type="entry name" value="CY"/>
    <property type="match status" value="1"/>
</dbReference>
<dbReference type="SUPFAM" id="SSF54403">
    <property type="entry name" value="Cystatin/monellin"/>
    <property type="match status" value="1"/>
</dbReference>
<dbReference type="AlphaFoldDB" id="A0AAW1CFN5"/>